<reference evidence="1" key="1">
    <citation type="submission" date="2023-11" db="EMBL/GenBank/DDBJ databases">
        <title>Gracilibacillus pellucida a moderately halophilic bacterium isolated from saline soil in Xinjiang province.</title>
        <authorList>
            <person name="Zhang Z."/>
            <person name="Tan F."/>
            <person name="Wang Y."/>
            <person name="Xia M."/>
        </authorList>
    </citation>
    <scope>NUCLEOTIDE SEQUENCE</scope>
    <source>
        <strain evidence="1">S3-1-1</strain>
    </source>
</reference>
<dbReference type="Proteomes" id="UP001277972">
    <property type="component" value="Unassembled WGS sequence"/>
</dbReference>
<comment type="caution">
    <text evidence="1">The sequence shown here is derived from an EMBL/GenBank/DDBJ whole genome shotgun (WGS) entry which is preliminary data.</text>
</comment>
<organism evidence="1 2">
    <name type="scientific">Gracilibacillus pellucidus</name>
    <dbReference type="NCBI Taxonomy" id="3095368"/>
    <lineage>
        <taxon>Bacteria</taxon>
        <taxon>Bacillati</taxon>
        <taxon>Bacillota</taxon>
        <taxon>Bacilli</taxon>
        <taxon>Bacillales</taxon>
        <taxon>Bacillaceae</taxon>
        <taxon>Gracilibacillus</taxon>
    </lineage>
</organism>
<evidence type="ECO:0000313" key="1">
    <source>
        <dbReference type="EMBL" id="MDX8047336.1"/>
    </source>
</evidence>
<keyword evidence="2" id="KW-1185">Reference proteome</keyword>
<name>A0ACC6M8Z6_9BACI</name>
<sequence length="114" mass="13238">MKKNDSKNSDIKLDDEDELTVNQLIDGLEKLDEWNPVSTPNLQWFQANVELEKKRIRKKQWKDLLTFISVAVLALSVVIAVVYRQPILFLYFQLVGIILLPLALNKTRKKVSNE</sequence>
<proteinExistence type="predicted"/>
<protein>
    <submittedName>
        <fullName evidence="1">YxlC family protein</fullName>
    </submittedName>
</protein>
<gene>
    <name evidence="1" type="ORF">SH601_15310</name>
</gene>
<dbReference type="EMBL" id="JAWZSR010000011">
    <property type="protein sequence ID" value="MDX8047336.1"/>
    <property type="molecule type" value="Genomic_DNA"/>
</dbReference>
<evidence type="ECO:0000313" key="2">
    <source>
        <dbReference type="Proteomes" id="UP001277972"/>
    </source>
</evidence>
<accession>A0ACC6M8Z6</accession>